<name>A0ABD1ENN4_HYPHA</name>
<accession>A0ABD1ENN4</accession>
<keyword evidence="7" id="KW-0325">Glycoprotein</keyword>
<keyword evidence="4 9" id="KW-0732">Signal</keyword>
<dbReference type="Proteomes" id="UP001566132">
    <property type="component" value="Unassembled WGS sequence"/>
</dbReference>
<comment type="caution">
    <text evidence="10">The sequence shown here is derived from an EMBL/GenBank/DDBJ whole genome shotgun (WGS) entry which is preliminary data.</text>
</comment>
<keyword evidence="2" id="KW-0336">GPI-anchor</keyword>
<evidence type="ECO:0000256" key="2">
    <source>
        <dbReference type="ARBA" id="ARBA00022622"/>
    </source>
</evidence>
<evidence type="ECO:0000256" key="6">
    <source>
        <dbReference type="ARBA" id="ARBA00023136"/>
    </source>
</evidence>
<reference evidence="10 11" key="1">
    <citation type="submission" date="2024-05" db="EMBL/GenBank/DDBJ databases">
        <title>Genetic variation in Jamaican populations of the coffee berry borer (Hypothenemus hampei).</title>
        <authorList>
            <person name="Errbii M."/>
            <person name="Myrie A."/>
        </authorList>
    </citation>
    <scope>NUCLEOTIDE SEQUENCE [LARGE SCALE GENOMIC DNA]</scope>
    <source>
        <strain evidence="10">JA-Hopewell-2020-01-JO</strain>
        <tissue evidence="10">Whole body</tissue>
    </source>
</reference>
<evidence type="ECO:0000313" key="11">
    <source>
        <dbReference type="Proteomes" id="UP001566132"/>
    </source>
</evidence>
<proteinExistence type="predicted"/>
<keyword evidence="6" id="KW-0472">Membrane</keyword>
<keyword evidence="3" id="KW-0812">Transmembrane</keyword>
<comment type="subcellular location">
    <subcellularLocation>
        <location evidence="1">Membrane</location>
        <topology evidence="1">Lipid-anchor</topology>
        <topology evidence="1">GPI-anchor</topology>
    </subcellularLocation>
</comment>
<gene>
    <name evidence="10" type="ORF">ABEB36_008839</name>
</gene>
<dbReference type="PANTHER" id="PTHR33562">
    <property type="entry name" value="ATILLA, ISOFORM B-RELATED-RELATED"/>
    <property type="match status" value="1"/>
</dbReference>
<keyword evidence="8" id="KW-0449">Lipoprotein</keyword>
<evidence type="ECO:0000256" key="3">
    <source>
        <dbReference type="ARBA" id="ARBA00022692"/>
    </source>
</evidence>
<feature type="signal peptide" evidence="9">
    <location>
        <begin position="1"/>
        <end position="21"/>
    </location>
</feature>
<evidence type="ECO:0000313" key="10">
    <source>
        <dbReference type="EMBL" id="KAL1497961.1"/>
    </source>
</evidence>
<dbReference type="AlphaFoldDB" id="A0ABD1ENN4"/>
<dbReference type="InterPro" id="IPR031424">
    <property type="entry name" value="QVR-like"/>
</dbReference>
<evidence type="ECO:0000256" key="8">
    <source>
        <dbReference type="ARBA" id="ARBA00023288"/>
    </source>
</evidence>
<keyword evidence="5" id="KW-1133">Transmembrane helix</keyword>
<feature type="chain" id="PRO_5044860563" description="Protein sleepless" evidence="9">
    <location>
        <begin position="22"/>
        <end position="146"/>
    </location>
</feature>
<sequence length="146" mass="15705">MASYIPQAILLFILAVNSASALKCYKCDSSESTTCNWALTSFLYDIEECGNNGFLDSVVVPKCYKIMAINNEGQEYIARGCTKAPAIGCKALATGITFMSDIMSKDPNALKNLDCVTCETDKCNSASKIAGFTLFGVLLAAFAFLF</sequence>
<organism evidence="10 11">
    <name type="scientific">Hypothenemus hampei</name>
    <name type="common">Coffee berry borer</name>
    <dbReference type="NCBI Taxonomy" id="57062"/>
    <lineage>
        <taxon>Eukaryota</taxon>
        <taxon>Metazoa</taxon>
        <taxon>Ecdysozoa</taxon>
        <taxon>Arthropoda</taxon>
        <taxon>Hexapoda</taxon>
        <taxon>Insecta</taxon>
        <taxon>Pterygota</taxon>
        <taxon>Neoptera</taxon>
        <taxon>Endopterygota</taxon>
        <taxon>Coleoptera</taxon>
        <taxon>Polyphaga</taxon>
        <taxon>Cucujiformia</taxon>
        <taxon>Curculionidae</taxon>
        <taxon>Scolytinae</taxon>
        <taxon>Hypothenemus</taxon>
    </lineage>
</organism>
<dbReference type="EMBL" id="JBDJPC010000006">
    <property type="protein sequence ID" value="KAL1497961.1"/>
    <property type="molecule type" value="Genomic_DNA"/>
</dbReference>
<keyword evidence="11" id="KW-1185">Reference proteome</keyword>
<protein>
    <recommendedName>
        <fullName evidence="12">Protein sleepless</fullName>
    </recommendedName>
</protein>
<evidence type="ECO:0000256" key="7">
    <source>
        <dbReference type="ARBA" id="ARBA00023180"/>
    </source>
</evidence>
<evidence type="ECO:0008006" key="12">
    <source>
        <dbReference type="Google" id="ProtNLM"/>
    </source>
</evidence>
<evidence type="ECO:0000256" key="1">
    <source>
        <dbReference type="ARBA" id="ARBA00004589"/>
    </source>
</evidence>
<evidence type="ECO:0000256" key="9">
    <source>
        <dbReference type="SAM" id="SignalP"/>
    </source>
</evidence>
<dbReference type="InterPro" id="IPR050975">
    <property type="entry name" value="Sleep_regulator"/>
</dbReference>
<dbReference type="GO" id="GO:0098552">
    <property type="term" value="C:side of membrane"/>
    <property type="evidence" value="ECO:0007669"/>
    <property type="project" value="UniProtKB-KW"/>
</dbReference>
<dbReference type="Pfam" id="PF17064">
    <property type="entry name" value="QVR"/>
    <property type="match status" value="1"/>
</dbReference>
<evidence type="ECO:0000256" key="5">
    <source>
        <dbReference type="ARBA" id="ARBA00022989"/>
    </source>
</evidence>
<dbReference type="PANTHER" id="PTHR33562:SF20">
    <property type="entry name" value="PROTEIN QUIVER"/>
    <property type="match status" value="1"/>
</dbReference>
<evidence type="ECO:0000256" key="4">
    <source>
        <dbReference type="ARBA" id="ARBA00022729"/>
    </source>
</evidence>